<dbReference type="InterPro" id="IPR000873">
    <property type="entry name" value="AMP-dep_synth/lig_dom"/>
</dbReference>
<keyword evidence="4" id="KW-1185">Reference proteome</keyword>
<dbReference type="EMBL" id="QRDZ01000004">
    <property type="protein sequence ID" value="RED85347.1"/>
    <property type="molecule type" value="Genomic_DNA"/>
</dbReference>
<dbReference type="Gene3D" id="3.30.300.30">
    <property type="match status" value="1"/>
</dbReference>
<sequence>MVETFDVRSDDRRWVRKYPLLVKPSCDYPKYNVAKLLIDAAEAYPNREALDFLGRSCTYKQLLRQCRKMANALKSLPVSKGDRVAIMLPNCPQAVISYYGALMAGAVVVQADPSNTESELQRQLADSGATTLIALDERMPCITKAREHTALKHVVLTTLGDGLPFPYNLLYPRNRRREQPSFKVDYKGEKGLKRWSSFVGQAKASALCEEVDADEDLALLQYAGGETNESIGVMLTHANLLANTEQMNAWSYRLEAGKERFLAALPMFHAFGLNVLLHQAVSRAATLLLLPSFEPELALETIRRRKPTVFPGAPAMFIALLYHPQTQENEFASVRLCISGAAPLPLEVQERFERLTAGQMIESYGLTEASAVTHCNPIRGFRKNGTIGLPLPDTDARIVGEAGWEPLAPGEAGELAVRGPQVMKGYWNRPNETKEMLQNGWLRTGDIGTMDEDGYFTIIGRKRDIILTAGYRVYPREVEEVLFEHPAIKEAFVVSVPDAYRGEAIKALVVAKDGWQVSEMQLDRWCRERLAAYKAPSSYEFRDSLPLTQLGKVMPGN</sequence>
<dbReference type="RefSeq" id="WP_116059774.1">
    <property type="nucleotide sequence ID" value="NZ_QRDZ01000004.1"/>
</dbReference>
<dbReference type="Proteomes" id="UP000256977">
    <property type="component" value="Unassembled WGS sequence"/>
</dbReference>
<dbReference type="InterPro" id="IPR050237">
    <property type="entry name" value="ATP-dep_AMP-bd_enzyme"/>
</dbReference>
<dbReference type="Gene3D" id="3.40.50.12780">
    <property type="entry name" value="N-terminal domain of ligase-like"/>
    <property type="match status" value="1"/>
</dbReference>
<dbReference type="AlphaFoldDB" id="A0A3D9KGR2"/>
<dbReference type="InterPro" id="IPR045851">
    <property type="entry name" value="AMP-bd_C_sf"/>
</dbReference>
<dbReference type="OrthoDB" id="9757771at2"/>
<dbReference type="CDD" id="cd05936">
    <property type="entry name" value="FC-FACS_FadD_like"/>
    <property type="match status" value="1"/>
</dbReference>
<dbReference type="Pfam" id="PF00501">
    <property type="entry name" value="AMP-binding"/>
    <property type="match status" value="1"/>
</dbReference>
<accession>A0A3D9KGR2</accession>
<evidence type="ECO:0000313" key="3">
    <source>
        <dbReference type="EMBL" id="RED85347.1"/>
    </source>
</evidence>
<dbReference type="InterPro" id="IPR042099">
    <property type="entry name" value="ANL_N_sf"/>
</dbReference>
<name>A0A3D9KGR2_9BACL</name>
<proteinExistence type="predicted"/>
<feature type="domain" description="AMP-dependent synthetase/ligase" evidence="1">
    <location>
        <begin position="40"/>
        <end position="427"/>
    </location>
</feature>
<dbReference type="PANTHER" id="PTHR43767:SF9">
    <property type="entry name" value="LONG-CHAIN-FATTY-ACID--COA LIGASE"/>
    <property type="match status" value="1"/>
</dbReference>
<organism evidence="3 4">
    <name type="scientific">Cohnella phaseoli</name>
    <dbReference type="NCBI Taxonomy" id="456490"/>
    <lineage>
        <taxon>Bacteria</taxon>
        <taxon>Bacillati</taxon>
        <taxon>Bacillota</taxon>
        <taxon>Bacilli</taxon>
        <taxon>Bacillales</taxon>
        <taxon>Paenibacillaceae</taxon>
        <taxon>Cohnella</taxon>
    </lineage>
</organism>
<dbReference type="GO" id="GO:0016877">
    <property type="term" value="F:ligase activity, forming carbon-sulfur bonds"/>
    <property type="evidence" value="ECO:0007669"/>
    <property type="project" value="UniProtKB-ARBA"/>
</dbReference>
<dbReference type="PANTHER" id="PTHR43767">
    <property type="entry name" value="LONG-CHAIN-FATTY-ACID--COA LIGASE"/>
    <property type="match status" value="1"/>
</dbReference>
<gene>
    <name evidence="3" type="ORF">DFP98_10452</name>
</gene>
<dbReference type="InterPro" id="IPR025110">
    <property type="entry name" value="AMP-bd_C"/>
</dbReference>
<dbReference type="SUPFAM" id="SSF56801">
    <property type="entry name" value="Acetyl-CoA synthetase-like"/>
    <property type="match status" value="1"/>
</dbReference>
<evidence type="ECO:0000313" key="4">
    <source>
        <dbReference type="Proteomes" id="UP000256977"/>
    </source>
</evidence>
<protein>
    <submittedName>
        <fullName evidence="3">Long-chain acyl-CoA synthetase</fullName>
    </submittedName>
</protein>
<evidence type="ECO:0000259" key="2">
    <source>
        <dbReference type="Pfam" id="PF13193"/>
    </source>
</evidence>
<comment type="caution">
    <text evidence="3">The sequence shown here is derived from an EMBL/GenBank/DDBJ whole genome shotgun (WGS) entry which is preliminary data.</text>
</comment>
<evidence type="ECO:0000259" key="1">
    <source>
        <dbReference type="Pfam" id="PF00501"/>
    </source>
</evidence>
<reference evidence="3 4" key="1">
    <citation type="submission" date="2018-07" db="EMBL/GenBank/DDBJ databases">
        <title>Genomic Encyclopedia of Type Strains, Phase III (KMG-III): the genomes of soil and plant-associated and newly described type strains.</title>
        <authorList>
            <person name="Whitman W."/>
        </authorList>
    </citation>
    <scope>NUCLEOTIDE SEQUENCE [LARGE SCALE GENOMIC DNA]</scope>
    <source>
        <strain evidence="3 4">CECT 7287</strain>
    </source>
</reference>
<dbReference type="Pfam" id="PF13193">
    <property type="entry name" value="AMP-binding_C"/>
    <property type="match status" value="1"/>
</dbReference>
<feature type="domain" description="AMP-binding enzyme C-terminal" evidence="2">
    <location>
        <begin position="477"/>
        <end position="552"/>
    </location>
</feature>